<evidence type="ECO:0000313" key="2">
    <source>
        <dbReference type="Proteomes" id="UP000177069"/>
    </source>
</evidence>
<evidence type="ECO:0000313" key="1">
    <source>
        <dbReference type="EMBL" id="OGD85890.1"/>
    </source>
</evidence>
<dbReference type="Proteomes" id="UP000177069">
    <property type="component" value="Unassembled WGS sequence"/>
</dbReference>
<organism evidence="1 2">
    <name type="scientific">Candidatus Curtissbacteria bacterium RIFCSPHIGHO2_01_FULL_41_13</name>
    <dbReference type="NCBI Taxonomy" id="1797745"/>
    <lineage>
        <taxon>Bacteria</taxon>
        <taxon>Candidatus Curtissiibacteriota</taxon>
    </lineage>
</organism>
<gene>
    <name evidence="1" type="ORF">A2696_03470</name>
</gene>
<reference evidence="1 2" key="1">
    <citation type="journal article" date="2016" name="Nat. Commun.">
        <title>Thousands of microbial genomes shed light on interconnected biogeochemical processes in an aquifer system.</title>
        <authorList>
            <person name="Anantharaman K."/>
            <person name="Brown C.T."/>
            <person name="Hug L.A."/>
            <person name="Sharon I."/>
            <person name="Castelle C.J."/>
            <person name="Probst A.J."/>
            <person name="Thomas B.C."/>
            <person name="Singh A."/>
            <person name="Wilkins M.J."/>
            <person name="Karaoz U."/>
            <person name="Brodie E.L."/>
            <person name="Williams K.H."/>
            <person name="Hubbard S.S."/>
            <person name="Banfield J.F."/>
        </authorList>
    </citation>
    <scope>NUCLEOTIDE SEQUENCE [LARGE SCALE GENOMIC DNA]</scope>
</reference>
<proteinExistence type="predicted"/>
<dbReference type="EMBL" id="MFBA01000011">
    <property type="protein sequence ID" value="OGD85890.1"/>
    <property type="molecule type" value="Genomic_DNA"/>
</dbReference>
<sequence>MQTQNQILTILNKIQKDLAEVKRKVDDLEPVYGSDAWWKWSDKRAMDDIKKGCYTTIRSKKELSEYMDSLK</sequence>
<accession>A0A1F5G1Z5</accession>
<protein>
    <submittedName>
        <fullName evidence="1">Uncharacterized protein</fullName>
    </submittedName>
</protein>
<dbReference type="AlphaFoldDB" id="A0A1F5G1Z5"/>
<comment type="caution">
    <text evidence="1">The sequence shown here is derived from an EMBL/GenBank/DDBJ whole genome shotgun (WGS) entry which is preliminary data.</text>
</comment>
<name>A0A1F5G1Z5_9BACT</name>